<dbReference type="Pfam" id="PF03572">
    <property type="entry name" value="Peptidase_S41"/>
    <property type="match status" value="1"/>
</dbReference>
<feature type="signal peptide" evidence="1">
    <location>
        <begin position="1"/>
        <end position="36"/>
    </location>
</feature>
<evidence type="ECO:0000259" key="2">
    <source>
        <dbReference type="Pfam" id="PF03572"/>
    </source>
</evidence>
<dbReference type="InterPro" id="IPR029045">
    <property type="entry name" value="ClpP/crotonase-like_dom_sf"/>
</dbReference>
<reference evidence="4" key="1">
    <citation type="submission" date="2024-06" db="EMBL/GenBank/DDBJ databases">
        <title>Multi-omics analyses provide insights into the biosynthesis of the anticancer antibiotic pleurotin in Hohenbuehelia grisea.</title>
        <authorList>
            <person name="Weaver J.A."/>
            <person name="Alberti F."/>
        </authorList>
    </citation>
    <scope>NUCLEOTIDE SEQUENCE [LARGE SCALE GENOMIC DNA]</scope>
    <source>
        <strain evidence="4">T-177</strain>
    </source>
</reference>
<organism evidence="3 4">
    <name type="scientific">Hohenbuehelia grisea</name>
    <dbReference type="NCBI Taxonomy" id="104357"/>
    <lineage>
        <taxon>Eukaryota</taxon>
        <taxon>Fungi</taxon>
        <taxon>Dikarya</taxon>
        <taxon>Basidiomycota</taxon>
        <taxon>Agaricomycotina</taxon>
        <taxon>Agaricomycetes</taxon>
        <taxon>Agaricomycetidae</taxon>
        <taxon>Agaricales</taxon>
        <taxon>Pleurotineae</taxon>
        <taxon>Pleurotaceae</taxon>
        <taxon>Hohenbuehelia</taxon>
    </lineage>
</organism>
<accession>A0ABR3JVA9</accession>
<dbReference type="InterPro" id="IPR005151">
    <property type="entry name" value="Tail-specific_protease"/>
</dbReference>
<protein>
    <recommendedName>
        <fullName evidence="2">Tail specific protease domain-containing protein</fullName>
    </recommendedName>
</protein>
<proteinExistence type="predicted"/>
<dbReference type="PANTHER" id="PTHR37049">
    <property type="entry name" value="PEPTIDASE S41 FAMILY PROTEIN"/>
    <property type="match status" value="1"/>
</dbReference>
<feature type="domain" description="Tail specific protease" evidence="2">
    <location>
        <begin position="407"/>
        <end position="603"/>
    </location>
</feature>
<keyword evidence="4" id="KW-1185">Reference proteome</keyword>
<evidence type="ECO:0000313" key="4">
    <source>
        <dbReference type="Proteomes" id="UP001556367"/>
    </source>
</evidence>
<gene>
    <name evidence="3" type="ORF">HGRIS_011515</name>
</gene>
<feature type="chain" id="PRO_5046853807" description="Tail specific protease domain-containing protein" evidence="1">
    <location>
        <begin position="37"/>
        <end position="699"/>
    </location>
</feature>
<sequence>MVASLRLPRFQTLRTMLSLSWVLVSILSLSLQGAVASPVELESRAEDPCVAIAGQKWVAPSAVRACFKSFKVDEAAKTNILDVIGKTLAFHASTNYQIQAPPPFHNDVHEDVIKSLARIRATRYASDYDLHIDLSRTLKRLNDGHCVWINRCYDSSFINYLPIPLVLLTEKDGSQTVRIAPEAFKVASAEFPDHIDFWQNSLKESLKGKLESLSGAKVLLINSRPPNVAVDANAKITGSYQGLGTRQNSFFSSYQRAASGWNYLMGNFAQQSLPLDDEVKLLVQREGHLIPEFVTIPYRARIGSAINAFTDGASFRAKNCVAVRATNGVDLNTESLSRLAPVEEVPLIEAQQQPPVPVEVQRKHLINVFMDGTPLSNVVLPEELQPLSPLNGSRNAAQFHMLPDGKTGVLVLGSFSDSSFDGLLNSLLNGLLNLKSLGATQLVVDVTNNGGGFICIAHYLHRLLIGPKDTTVPQAGLDTKARAGPLAQLIVKTIVERDGGVDDQLLYHPANWRNASNVVFGGKDNWLQPPVEVTINGNKDAFSQRLGQECQPESFTTPPPDKGLFPPDKIVIVSNGRCASSCSLFSITMSKHEGVKTVVVGGRRGVQQQYCGIVGGQSTDYSTIDTEIKTTGLKNHTLAPPDLVVNGVQGITWRLGFGIHNPEAGEEWEDHPADLNLPLTAQTVNNPVAIWEELTKRFF</sequence>
<evidence type="ECO:0000313" key="3">
    <source>
        <dbReference type="EMBL" id="KAL0959839.1"/>
    </source>
</evidence>
<dbReference type="PANTHER" id="PTHR37049:SF4">
    <property type="entry name" value="RHODANESE DOMAIN-CONTAINING PROTEIN"/>
    <property type="match status" value="1"/>
</dbReference>
<name>A0ABR3JVA9_9AGAR</name>
<comment type="caution">
    <text evidence="3">The sequence shown here is derived from an EMBL/GenBank/DDBJ whole genome shotgun (WGS) entry which is preliminary data.</text>
</comment>
<dbReference type="Proteomes" id="UP001556367">
    <property type="component" value="Unassembled WGS sequence"/>
</dbReference>
<dbReference type="InterPro" id="IPR052766">
    <property type="entry name" value="S41A_metabolite_peptidase"/>
</dbReference>
<dbReference type="Gene3D" id="3.90.226.10">
    <property type="entry name" value="2-enoyl-CoA Hydratase, Chain A, domain 1"/>
    <property type="match status" value="1"/>
</dbReference>
<dbReference type="SUPFAM" id="SSF52096">
    <property type="entry name" value="ClpP/crotonase"/>
    <property type="match status" value="1"/>
</dbReference>
<keyword evidence="1" id="KW-0732">Signal</keyword>
<dbReference type="EMBL" id="JASNQZ010000002">
    <property type="protein sequence ID" value="KAL0959839.1"/>
    <property type="molecule type" value="Genomic_DNA"/>
</dbReference>
<evidence type="ECO:0000256" key="1">
    <source>
        <dbReference type="SAM" id="SignalP"/>
    </source>
</evidence>